<dbReference type="EMBL" id="JBHSLA010000006">
    <property type="protein sequence ID" value="MFC5196261.1"/>
    <property type="molecule type" value="Genomic_DNA"/>
</dbReference>
<feature type="domain" description="BD-FAE-like" evidence="3">
    <location>
        <begin position="42"/>
        <end position="235"/>
    </location>
</feature>
<sequence>MNTKIASLLLFSILLCNCASRKIKDVAYLKSADTKTAMQPALNVFEPKNSKAAKNPVMIFVHGGYWTEGDKNTYGFLGRNFAKSDVVTVIAGYTLSPNANYDSMAKEIAQAVNWTVKNIEKYKGDPEQIYVMGHSAGGHLIALIATNPKYLENKNVLKGVILNDAAGLDMKTYLDKNPPTSEHHYDVTWTKDPANWKDASPIYFMDESMPPFLIYVGEKTYNSIISQNEAFVAKLKTYQPDIEPIFLNKKHVPMMSQFIFPWNKRYDEILQFITSDK</sequence>
<dbReference type="PANTHER" id="PTHR48081:SF33">
    <property type="entry name" value="KYNURENINE FORMAMIDASE"/>
    <property type="match status" value="1"/>
</dbReference>
<evidence type="ECO:0000259" key="3">
    <source>
        <dbReference type="Pfam" id="PF20434"/>
    </source>
</evidence>
<dbReference type="PANTHER" id="PTHR48081">
    <property type="entry name" value="AB HYDROLASE SUPERFAMILY PROTEIN C4A8.06C"/>
    <property type="match status" value="1"/>
</dbReference>
<comment type="caution">
    <text evidence="4">The sequence shown here is derived from an EMBL/GenBank/DDBJ whole genome shotgun (WGS) entry which is preliminary data.</text>
</comment>
<keyword evidence="2" id="KW-0732">Signal</keyword>
<gene>
    <name evidence="4" type="ORF">ACFPH8_13055</name>
</gene>
<keyword evidence="5" id="KW-1185">Reference proteome</keyword>
<dbReference type="RefSeq" id="WP_248395286.1">
    <property type="nucleotide sequence ID" value="NZ_JBHSLA010000006.1"/>
</dbReference>
<dbReference type="InterPro" id="IPR049492">
    <property type="entry name" value="BD-FAE-like_dom"/>
</dbReference>
<evidence type="ECO:0000256" key="1">
    <source>
        <dbReference type="ARBA" id="ARBA00022801"/>
    </source>
</evidence>
<dbReference type="SUPFAM" id="SSF53474">
    <property type="entry name" value="alpha/beta-Hydrolases"/>
    <property type="match status" value="1"/>
</dbReference>
<dbReference type="InterPro" id="IPR029058">
    <property type="entry name" value="AB_hydrolase_fold"/>
</dbReference>
<evidence type="ECO:0000256" key="2">
    <source>
        <dbReference type="SAM" id="SignalP"/>
    </source>
</evidence>
<evidence type="ECO:0000313" key="5">
    <source>
        <dbReference type="Proteomes" id="UP001596162"/>
    </source>
</evidence>
<feature type="chain" id="PRO_5045575692" evidence="2">
    <location>
        <begin position="22"/>
        <end position="277"/>
    </location>
</feature>
<proteinExistence type="predicted"/>
<dbReference type="Gene3D" id="3.40.50.1820">
    <property type="entry name" value="alpha/beta hydrolase"/>
    <property type="match status" value="1"/>
</dbReference>
<dbReference type="Pfam" id="PF20434">
    <property type="entry name" value="BD-FAE"/>
    <property type="match status" value="1"/>
</dbReference>
<dbReference type="Proteomes" id="UP001596162">
    <property type="component" value="Unassembled WGS sequence"/>
</dbReference>
<name>A0ABW0C972_9FLAO</name>
<feature type="signal peptide" evidence="2">
    <location>
        <begin position="1"/>
        <end position="21"/>
    </location>
</feature>
<dbReference type="InterPro" id="IPR050300">
    <property type="entry name" value="GDXG_lipolytic_enzyme"/>
</dbReference>
<evidence type="ECO:0000313" key="4">
    <source>
        <dbReference type="EMBL" id="MFC5196261.1"/>
    </source>
</evidence>
<protein>
    <submittedName>
        <fullName evidence="4">Alpha/beta hydrolase</fullName>
    </submittedName>
</protein>
<keyword evidence="1 4" id="KW-0378">Hydrolase</keyword>
<accession>A0ABW0C972</accession>
<reference evidence="5" key="1">
    <citation type="journal article" date="2019" name="Int. J. Syst. Evol. Microbiol.">
        <title>The Global Catalogue of Microorganisms (GCM) 10K type strain sequencing project: providing services to taxonomists for standard genome sequencing and annotation.</title>
        <authorList>
            <consortium name="The Broad Institute Genomics Platform"/>
            <consortium name="The Broad Institute Genome Sequencing Center for Infectious Disease"/>
            <person name="Wu L."/>
            <person name="Ma J."/>
        </authorList>
    </citation>
    <scope>NUCLEOTIDE SEQUENCE [LARGE SCALE GENOMIC DNA]</scope>
    <source>
        <strain evidence="5">JCM 17978</strain>
    </source>
</reference>
<organism evidence="4 5">
    <name type="scientific">Bizionia hallyeonensis</name>
    <dbReference type="NCBI Taxonomy" id="1123757"/>
    <lineage>
        <taxon>Bacteria</taxon>
        <taxon>Pseudomonadati</taxon>
        <taxon>Bacteroidota</taxon>
        <taxon>Flavobacteriia</taxon>
        <taxon>Flavobacteriales</taxon>
        <taxon>Flavobacteriaceae</taxon>
        <taxon>Bizionia</taxon>
    </lineage>
</organism>
<dbReference type="GO" id="GO:0016787">
    <property type="term" value="F:hydrolase activity"/>
    <property type="evidence" value="ECO:0007669"/>
    <property type="project" value="UniProtKB-KW"/>
</dbReference>